<dbReference type="EMBL" id="QGNW01000090">
    <property type="protein sequence ID" value="RVW98986.1"/>
    <property type="molecule type" value="Genomic_DNA"/>
</dbReference>
<reference evidence="2 3" key="1">
    <citation type="journal article" date="2018" name="PLoS Genet.">
        <title>Population sequencing reveals clonal diversity and ancestral inbreeding in the grapevine cultivar Chardonnay.</title>
        <authorList>
            <person name="Roach M.J."/>
            <person name="Johnson D.L."/>
            <person name="Bohlmann J."/>
            <person name="van Vuuren H.J."/>
            <person name="Jones S.J."/>
            <person name="Pretorius I.S."/>
            <person name="Schmidt S.A."/>
            <person name="Borneman A.R."/>
        </authorList>
    </citation>
    <scope>NUCLEOTIDE SEQUENCE [LARGE SCALE GENOMIC DNA]</scope>
    <source>
        <strain evidence="3">cv. Chardonnay</strain>
        <tissue evidence="2">Leaf</tissue>
    </source>
</reference>
<dbReference type="AlphaFoldDB" id="A0A438IQK3"/>
<comment type="caution">
    <text evidence="2">The sequence shown here is derived from an EMBL/GenBank/DDBJ whole genome shotgun (WGS) entry which is preliminary data.</text>
</comment>
<sequence length="369" mass="40731">MVVAEDGTRLKKIMEQERVFELLAGLNPELDQVRGLPSIREVYAHVIGEESHRVVMLGGYTPENSALTTAGNFKSMGSKLGSKGGSNRAGKPVTRSGQAHQAATIDVSHENISPTEQEPILLSKEHYEKLKTLLNQLDTCAEIPTAKTDSCSYVQTRKIGGTEDKLSGIFSRNYENGEGVLPQPVNVPNVSTSNTSSSPTVQDVSGPKFSYFASILPIVQNVSTSEFSDSAPTLPIVPNVPALDSSNESASEHKKFQQTPNEELIVEKLPTEIPANELEIQFKEREHMLPANTSKLKVYSRKGKSTTSSHIQSSNLKSCNENTHSSVYDDLYWPIALRKGTRKCTQHSYFKFYFITSFIIHIPSLRDDN</sequence>
<organism evidence="2 3">
    <name type="scientific">Vitis vinifera</name>
    <name type="common">Grape</name>
    <dbReference type="NCBI Taxonomy" id="29760"/>
    <lineage>
        <taxon>Eukaryota</taxon>
        <taxon>Viridiplantae</taxon>
        <taxon>Streptophyta</taxon>
        <taxon>Embryophyta</taxon>
        <taxon>Tracheophyta</taxon>
        <taxon>Spermatophyta</taxon>
        <taxon>Magnoliopsida</taxon>
        <taxon>eudicotyledons</taxon>
        <taxon>Gunneridae</taxon>
        <taxon>Pentapetalae</taxon>
        <taxon>rosids</taxon>
        <taxon>Vitales</taxon>
        <taxon>Vitaceae</taxon>
        <taxon>Viteae</taxon>
        <taxon>Vitis</taxon>
    </lineage>
</organism>
<proteinExistence type="predicted"/>
<protein>
    <submittedName>
        <fullName evidence="2">Uncharacterized protein</fullName>
    </submittedName>
</protein>
<feature type="region of interest" description="Disordered" evidence="1">
    <location>
        <begin position="77"/>
        <end position="114"/>
    </location>
</feature>
<evidence type="ECO:0000313" key="3">
    <source>
        <dbReference type="Proteomes" id="UP000288805"/>
    </source>
</evidence>
<name>A0A438IQK3_VITVI</name>
<evidence type="ECO:0000256" key="1">
    <source>
        <dbReference type="SAM" id="MobiDB-lite"/>
    </source>
</evidence>
<feature type="region of interest" description="Disordered" evidence="1">
    <location>
        <begin position="180"/>
        <end position="203"/>
    </location>
</feature>
<gene>
    <name evidence="2" type="ORF">CK203_033759</name>
</gene>
<evidence type="ECO:0000313" key="2">
    <source>
        <dbReference type="EMBL" id="RVW98986.1"/>
    </source>
</evidence>
<accession>A0A438IQK3</accession>
<dbReference type="Proteomes" id="UP000288805">
    <property type="component" value="Unassembled WGS sequence"/>
</dbReference>
<feature type="compositionally biased region" description="Low complexity" evidence="1">
    <location>
        <begin position="184"/>
        <end position="201"/>
    </location>
</feature>